<dbReference type="KEGG" id="tpie:A7C91_08530"/>
<protein>
    <submittedName>
        <fullName evidence="1">Uncharacterized protein</fullName>
    </submittedName>
</protein>
<proteinExistence type="predicted"/>
<dbReference type="AlphaFoldDB" id="A0A172WIB6"/>
<evidence type="ECO:0000313" key="1">
    <source>
        <dbReference type="EMBL" id="ANF23208.1"/>
    </source>
</evidence>
<evidence type="ECO:0000313" key="2">
    <source>
        <dbReference type="Proteomes" id="UP000076969"/>
    </source>
</evidence>
<accession>A0A172WIB6</accession>
<keyword evidence="2" id="KW-1185">Reference proteome</keyword>
<dbReference type="STRING" id="1712654.A7C91_08530"/>
<gene>
    <name evidence="1" type="ORF">A7C91_08530</name>
</gene>
<name>A0A172WIB6_9EURY</name>
<sequence length="62" mass="6917">MPLSVVCPSLFGDVDTCNLEKTLKNSISLTLQERGLNVTFTNLESSVEIPLAFVHPTRWILQ</sequence>
<reference evidence="2" key="1">
    <citation type="journal article" date="2016" name="Syst. Appl. Microbiol.">
        <title>Thermococcus piezophilus sp. nov., a novel hyperthermophilic and piezophilic archaeon with a broad pressure range for growth, isolated from a deepest hydrothermal vent at the Mid-Cayman Rise.</title>
        <authorList>
            <person name="Dalmasso C."/>
            <person name="Oger P."/>
            <person name="Selva G."/>
            <person name="Courtine D."/>
            <person name="L'Haridon S."/>
            <person name="Garlaschelli A."/>
            <person name="Roussel E."/>
            <person name="Miyazaki J."/>
            <person name="Reveillaud J."/>
            <person name="Jebbar M."/>
            <person name="Takai K."/>
            <person name="Maignien L."/>
            <person name="Alain K."/>
        </authorList>
    </citation>
    <scope>NUCLEOTIDE SEQUENCE [LARGE SCALE GENOMIC DNA]</scope>
    <source>
        <strain evidence="2">CDGS</strain>
    </source>
</reference>
<dbReference type="EMBL" id="CP015520">
    <property type="protein sequence ID" value="ANF23208.1"/>
    <property type="molecule type" value="Genomic_DNA"/>
</dbReference>
<dbReference type="Proteomes" id="UP000076969">
    <property type="component" value="Chromosome"/>
</dbReference>
<organism evidence="1 2">
    <name type="scientific">Thermococcus piezophilus</name>
    <dbReference type="NCBI Taxonomy" id="1712654"/>
    <lineage>
        <taxon>Archaea</taxon>
        <taxon>Methanobacteriati</taxon>
        <taxon>Methanobacteriota</taxon>
        <taxon>Thermococci</taxon>
        <taxon>Thermococcales</taxon>
        <taxon>Thermococcaceae</taxon>
        <taxon>Thermococcus</taxon>
    </lineage>
</organism>